<dbReference type="InterPro" id="IPR000866">
    <property type="entry name" value="AhpC/TSA"/>
</dbReference>
<keyword evidence="3" id="KW-1185">Reference proteome</keyword>
<evidence type="ECO:0000313" key="2">
    <source>
        <dbReference type="EMBL" id="MST55722.1"/>
    </source>
</evidence>
<feature type="domain" description="Alkyl hydroperoxide reductase subunit C/ Thiol specific antioxidant" evidence="1">
    <location>
        <begin position="6"/>
        <end position="158"/>
    </location>
</feature>
<evidence type="ECO:0000259" key="1">
    <source>
        <dbReference type="Pfam" id="PF00578"/>
    </source>
</evidence>
<sequence length="179" mass="20377">MARLEVGDILPDFRYETPFERGLFMSSTACKANKTALVFLRYYGCTLCQYDMHEIADHYQRILEGGSQLLVVLQSEPKKLAQQLTPDAFPFSIVCDPQQELYHRFEIMPARSKESMLDSATLRKIEKARQLFSHGEYEGEELQLPAVFVFDGRLSISYVHYGKTAGDIPGTDELIALLT</sequence>
<dbReference type="EMBL" id="VUNH01000006">
    <property type="protein sequence ID" value="MST55722.1"/>
    <property type="molecule type" value="Genomic_DNA"/>
</dbReference>
<dbReference type="PANTHER" id="PTHR28630">
    <property type="match status" value="1"/>
</dbReference>
<dbReference type="InterPro" id="IPR036249">
    <property type="entry name" value="Thioredoxin-like_sf"/>
</dbReference>
<dbReference type="PANTHER" id="PTHR28630:SF3">
    <property type="entry name" value="PEROXIREDOXIN-LIKE 2C"/>
    <property type="match status" value="1"/>
</dbReference>
<reference evidence="2 3" key="1">
    <citation type="submission" date="2019-08" db="EMBL/GenBank/DDBJ databases">
        <title>In-depth cultivation of the pig gut microbiome towards novel bacterial diversity and tailored functional studies.</title>
        <authorList>
            <person name="Wylensek D."/>
            <person name="Hitch T.C.A."/>
            <person name="Clavel T."/>
        </authorList>
    </citation>
    <scope>NUCLEOTIDE SEQUENCE [LARGE SCALE GENOMIC DNA]</scope>
    <source>
        <strain evidence="2 3">SM-530-WT-4B</strain>
    </source>
</reference>
<dbReference type="SUPFAM" id="SSF52833">
    <property type="entry name" value="Thioredoxin-like"/>
    <property type="match status" value="1"/>
</dbReference>
<dbReference type="Proteomes" id="UP000473699">
    <property type="component" value="Unassembled WGS sequence"/>
</dbReference>
<dbReference type="Gene3D" id="3.40.30.10">
    <property type="entry name" value="Glutaredoxin"/>
    <property type="match status" value="1"/>
</dbReference>
<organism evidence="2 3">
    <name type="scientific">Pyramidobacter porci</name>
    <dbReference type="NCBI Taxonomy" id="2605789"/>
    <lineage>
        <taxon>Bacteria</taxon>
        <taxon>Thermotogati</taxon>
        <taxon>Synergistota</taxon>
        <taxon>Synergistia</taxon>
        <taxon>Synergistales</taxon>
        <taxon>Dethiosulfovibrionaceae</taxon>
        <taxon>Pyramidobacter</taxon>
    </lineage>
</organism>
<dbReference type="GO" id="GO:0016491">
    <property type="term" value="F:oxidoreductase activity"/>
    <property type="evidence" value="ECO:0007669"/>
    <property type="project" value="InterPro"/>
</dbReference>
<comment type="caution">
    <text evidence="2">The sequence shown here is derived from an EMBL/GenBank/DDBJ whole genome shotgun (WGS) entry which is preliminary data.</text>
</comment>
<accession>A0A6L5YDT4</accession>
<protein>
    <submittedName>
        <fullName evidence="2">Redoxin domain-containing protein</fullName>
    </submittedName>
</protein>
<dbReference type="AlphaFoldDB" id="A0A6L5YDT4"/>
<name>A0A6L5YDT4_9BACT</name>
<evidence type="ECO:0000313" key="3">
    <source>
        <dbReference type="Proteomes" id="UP000473699"/>
    </source>
</evidence>
<dbReference type="InterPro" id="IPR032801">
    <property type="entry name" value="PXL2A/B/C"/>
</dbReference>
<dbReference type="GO" id="GO:0016209">
    <property type="term" value="F:antioxidant activity"/>
    <property type="evidence" value="ECO:0007669"/>
    <property type="project" value="InterPro"/>
</dbReference>
<dbReference type="Pfam" id="PF00578">
    <property type="entry name" value="AhpC-TSA"/>
    <property type="match status" value="1"/>
</dbReference>
<proteinExistence type="predicted"/>
<gene>
    <name evidence="2" type="ORF">FYJ74_06710</name>
</gene>